<gene>
    <name evidence="1" type="ORF">TRFO_42078</name>
</gene>
<dbReference type="VEuPathDB" id="TrichDB:TRFO_42078"/>
<dbReference type="Proteomes" id="UP000179807">
    <property type="component" value="Unassembled WGS sequence"/>
</dbReference>
<evidence type="ECO:0000313" key="2">
    <source>
        <dbReference type="Proteomes" id="UP000179807"/>
    </source>
</evidence>
<name>A0A1J4KXU3_9EUKA</name>
<dbReference type="AlphaFoldDB" id="A0A1J4KXU3"/>
<dbReference type="RefSeq" id="XP_068369211.1">
    <property type="nucleotide sequence ID" value="XM_068514121.1"/>
</dbReference>
<dbReference type="Gene3D" id="1.25.10.10">
    <property type="entry name" value="Leucine-rich Repeat Variant"/>
    <property type="match status" value="1"/>
</dbReference>
<dbReference type="InterPro" id="IPR011989">
    <property type="entry name" value="ARM-like"/>
</dbReference>
<dbReference type="SUPFAM" id="SSF48371">
    <property type="entry name" value="ARM repeat"/>
    <property type="match status" value="1"/>
</dbReference>
<evidence type="ECO:0000313" key="1">
    <source>
        <dbReference type="EMBL" id="OHT16075.1"/>
    </source>
</evidence>
<sequence length="455" mass="53160">MAEYKKTPKIPTYNMHDLYNSIHSDIPTPKIEKQHQLNPEKKNILSEPEIIFNYYSQLSAFWQEGDFLNLTNMFHEFDIINYDPSFKQFEIACLAIQTFQTSDNPLMLIDLLKFLKKLLLSDIQYIRDLMEVGFLEPLYSVHKDIGSLDCIIETLRCATIISKTDIELRNFVFSIFQTSFTNLELFNKTEVRNEVLELILSYLDYEICPEMFTKIASYIFSLSTKPNKHLYEKLSLSLSLLSLYPPFPDFFQSLEQTNLFEYLLADERRDVLICSAFACSNVCEKIPIRNLYLQASLVKLLCYEDDKVIFYACDALTLMIFQTNAMIFPELRNTMIDKLLEIYKDLPFQTKNGVFHAISSFYMTFQDLIPDAIENHNLLDILFDMLDMENINSIEALVILDAIFHNNVFLGTMSVFDIFMDSGEMENVHHLLNLDIVGSDYVKWFLTLYDSVIEE</sequence>
<dbReference type="InterPro" id="IPR016024">
    <property type="entry name" value="ARM-type_fold"/>
</dbReference>
<protein>
    <submittedName>
        <fullName evidence="1">Uncharacterized protein</fullName>
    </submittedName>
</protein>
<proteinExistence type="predicted"/>
<keyword evidence="2" id="KW-1185">Reference proteome</keyword>
<reference evidence="1" key="1">
    <citation type="submission" date="2016-10" db="EMBL/GenBank/DDBJ databases">
        <authorList>
            <person name="Benchimol M."/>
            <person name="Almeida L.G."/>
            <person name="Vasconcelos A.T."/>
            <person name="Perreira-Neves A."/>
            <person name="Rosa I.A."/>
            <person name="Tasca T."/>
            <person name="Bogo M.R."/>
            <person name="de Souza W."/>
        </authorList>
    </citation>
    <scope>NUCLEOTIDE SEQUENCE [LARGE SCALE GENOMIC DNA]</scope>
    <source>
        <strain evidence="1">K</strain>
    </source>
</reference>
<dbReference type="GeneID" id="94848825"/>
<comment type="caution">
    <text evidence="1">The sequence shown here is derived from an EMBL/GenBank/DDBJ whole genome shotgun (WGS) entry which is preliminary data.</text>
</comment>
<dbReference type="EMBL" id="MLAK01000151">
    <property type="protein sequence ID" value="OHT16075.1"/>
    <property type="molecule type" value="Genomic_DNA"/>
</dbReference>
<accession>A0A1J4KXU3</accession>
<organism evidence="1 2">
    <name type="scientific">Tritrichomonas foetus</name>
    <dbReference type="NCBI Taxonomy" id="1144522"/>
    <lineage>
        <taxon>Eukaryota</taxon>
        <taxon>Metamonada</taxon>
        <taxon>Parabasalia</taxon>
        <taxon>Tritrichomonadida</taxon>
        <taxon>Tritrichomonadidae</taxon>
        <taxon>Tritrichomonas</taxon>
    </lineage>
</organism>